<gene>
    <name evidence="2" type="ORF">FLP30_05255</name>
</gene>
<keyword evidence="3" id="KW-1185">Reference proteome</keyword>
<proteinExistence type="predicted"/>
<name>A0A5C1YR02_9PROT</name>
<organism evidence="2 3">
    <name type="scientific">Acetobacter vaccinii</name>
    <dbReference type="NCBI Taxonomy" id="2592655"/>
    <lineage>
        <taxon>Bacteria</taxon>
        <taxon>Pseudomonadati</taxon>
        <taxon>Pseudomonadota</taxon>
        <taxon>Alphaproteobacteria</taxon>
        <taxon>Acetobacterales</taxon>
        <taxon>Acetobacteraceae</taxon>
        <taxon>Acetobacter</taxon>
    </lineage>
</organism>
<dbReference type="EMBL" id="CP043506">
    <property type="protein sequence ID" value="QEO17212.1"/>
    <property type="molecule type" value="Genomic_DNA"/>
</dbReference>
<reference evidence="2 3" key="1">
    <citation type="submission" date="2019-09" db="EMBL/GenBank/DDBJ databases">
        <title>Genome sequencing of strain KACC 21233.</title>
        <authorList>
            <person name="Heo J."/>
            <person name="Kim S.-J."/>
            <person name="Kim J.-S."/>
            <person name="Hong S.-B."/>
            <person name="Kwon S.-W."/>
        </authorList>
    </citation>
    <scope>NUCLEOTIDE SEQUENCE [LARGE SCALE GENOMIC DNA]</scope>
    <source>
        <strain evidence="2 3">KACC 21233</strain>
    </source>
</reference>
<dbReference type="InterPro" id="IPR037026">
    <property type="entry name" value="Vgr_OB-fold_dom_sf"/>
</dbReference>
<dbReference type="InterPro" id="IPR041599">
    <property type="entry name" value="Gp138_N"/>
</dbReference>
<dbReference type="OrthoDB" id="1903830at2"/>
<dbReference type="InterPro" id="IPR044033">
    <property type="entry name" value="GpV-like_apex"/>
</dbReference>
<accession>A0A5C1YR02</accession>
<evidence type="ECO:0000313" key="2">
    <source>
        <dbReference type="EMBL" id="QEO17212.1"/>
    </source>
</evidence>
<dbReference type="Pfam" id="PF18946">
    <property type="entry name" value="Apex"/>
    <property type="match status" value="1"/>
</dbReference>
<dbReference type="Pfam" id="PF18352">
    <property type="entry name" value="Gp138_N"/>
    <property type="match status" value="1"/>
</dbReference>
<evidence type="ECO:0000259" key="1">
    <source>
        <dbReference type="Pfam" id="PF18352"/>
    </source>
</evidence>
<feature type="domain" description="Phage protein Gp138 N-terminal" evidence="1">
    <location>
        <begin position="54"/>
        <end position="136"/>
    </location>
</feature>
<dbReference type="Gene3D" id="2.40.50.230">
    <property type="entry name" value="Gp5 N-terminal domain"/>
    <property type="match status" value="1"/>
</dbReference>
<dbReference type="AlphaFoldDB" id="A0A5C1YR02"/>
<dbReference type="KEGG" id="acek:FLP30_05255"/>
<dbReference type="Proteomes" id="UP000324536">
    <property type="component" value="Chromosome"/>
</dbReference>
<evidence type="ECO:0000313" key="3">
    <source>
        <dbReference type="Proteomes" id="UP000324536"/>
    </source>
</evidence>
<sequence>MHTSLTGTQRPEDGGSDFNVMNALIRRVLSMAGANLPVRVLAVHGAGLQPVGLVDVQPMVHQQDGVGRTVPHGVIHNVPYIRMQGGARAILCDPAVGDIGLIVVCGRDISGVKANRAPAPPGSFRQNDMADAIYLGGLLNAAPQEYIGWVGGDVHVQTKGAFVVQAASCQIGCDVQVSGRVVAQGDVLAGGISLGGHTHSGVRAGADSTGAPQ</sequence>
<protein>
    <submittedName>
        <fullName evidence="2">Baseplate assembly protein</fullName>
    </submittedName>
</protein>